<dbReference type="KEGG" id="gbc:GbCGDNIH3_7280"/>
<sequence>MVHPAPYCRAGEDNPRFLRIGGAVTTTALDSGFTPSGMAGPILKAAFGAEEI</sequence>
<dbReference type="Proteomes" id="UP000019438">
    <property type="component" value="Chromosome"/>
</dbReference>
<organism evidence="1 2">
    <name type="scientific">Granulibacter bethesdensis</name>
    <dbReference type="NCBI Taxonomy" id="364410"/>
    <lineage>
        <taxon>Bacteria</taxon>
        <taxon>Pseudomonadati</taxon>
        <taxon>Pseudomonadota</taxon>
        <taxon>Alphaproteobacteria</taxon>
        <taxon>Acetobacterales</taxon>
        <taxon>Acetobacteraceae</taxon>
        <taxon>Granulibacter</taxon>
    </lineage>
</organism>
<dbReference type="AlphaFoldDB" id="A0AAN0RBK2"/>
<protein>
    <submittedName>
        <fullName evidence="1">Uncharacterized protein</fullName>
    </submittedName>
</protein>
<accession>A0AAN0RBK2</accession>
<gene>
    <name evidence="1" type="ORF">GbCGDNIH3_7280</name>
</gene>
<reference evidence="2" key="1">
    <citation type="submission" date="2012-06" db="EMBL/GenBank/DDBJ databases">
        <title>Genome analysis of multiple Granulibacter bethesdensis isolates demonstrates substantial genome diversity.</title>
        <authorList>
            <person name="Greenberg D.E."/>
            <person name="Porcella S.F."/>
            <person name="Zarember K."/>
            <person name="Zelazny A.M."/>
            <person name="Bruno D."/>
            <person name="Martens C."/>
            <person name="Barbian K.D."/>
            <person name="Jaske E."/>
            <person name="Holland S.M."/>
        </authorList>
    </citation>
    <scope>NUCLEOTIDE SEQUENCE [LARGE SCALE GENOMIC DNA]</scope>
    <source>
        <strain evidence="2">CGDNIH3</strain>
    </source>
</reference>
<proteinExistence type="predicted"/>
<evidence type="ECO:0000313" key="2">
    <source>
        <dbReference type="Proteomes" id="UP000019438"/>
    </source>
</evidence>
<evidence type="ECO:0000313" key="1">
    <source>
        <dbReference type="EMBL" id="AHJ61833.1"/>
    </source>
</evidence>
<name>A0AAN0RBK2_9PROT</name>
<dbReference type="EMBL" id="CP003181">
    <property type="protein sequence ID" value="AHJ61833.1"/>
    <property type="molecule type" value="Genomic_DNA"/>
</dbReference>